<feature type="domain" description="5'-3' DNA helicase ZGRF1-like N-terminal" evidence="2">
    <location>
        <begin position="23"/>
        <end position="103"/>
    </location>
</feature>
<feature type="compositionally biased region" description="Polar residues" evidence="1">
    <location>
        <begin position="734"/>
        <end position="743"/>
    </location>
</feature>
<accession>A0A6A7ATW1</accession>
<feature type="compositionally biased region" description="Polar residues" evidence="1">
    <location>
        <begin position="399"/>
        <end position="424"/>
    </location>
</feature>
<evidence type="ECO:0000313" key="4">
    <source>
        <dbReference type="Proteomes" id="UP000799423"/>
    </source>
</evidence>
<feature type="compositionally biased region" description="Low complexity" evidence="1">
    <location>
        <begin position="132"/>
        <end position="143"/>
    </location>
</feature>
<gene>
    <name evidence="3" type="ORF">T440DRAFT_264027</name>
</gene>
<feature type="region of interest" description="Disordered" evidence="1">
    <location>
        <begin position="816"/>
        <end position="844"/>
    </location>
</feature>
<feature type="compositionally biased region" description="Polar residues" evidence="1">
    <location>
        <begin position="336"/>
        <end position="347"/>
    </location>
</feature>
<dbReference type="GO" id="GO:0035861">
    <property type="term" value="C:site of double-strand break"/>
    <property type="evidence" value="ECO:0007669"/>
    <property type="project" value="TreeGrafter"/>
</dbReference>
<feature type="compositionally biased region" description="Basic and acidic residues" evidence="1">
    <location>
        <begin position="504"/>
        <end position="515"/>
    </location>
</feature>
<evidence type="ECO:0000256" key="1">
    <source>
        <dbReference type="SAM" id="MobiDB-lite"/>
    </source>
</evidence>
<dbReference type="OrthoDB" id="6513042at2759"/>
<keyword evidence="4" id="KW-1185">Reference proteome</keyword>
<feature type="region of interest" description="Disordered" evidence="1">
    <location>
        <begin position="540"/>
        <end position="577"/>
    </location>
</feature>
<sequence>MTAPMRGTPHGTALSASQTTAPVAEFRCLFTHDVRRKQKRWQDGFLKFHTFNNRVMVYDETRNFLGDTYYKDSNELHEGDLLNLDKGVMIEVAEAMGVTQTDLTPLFEKKTKEPPRSAGTSQSRPFQRPTIAAPSNAQQNASQLRHKSLNTLLGTSKGPIGKAQPMQSPFETRKEREKENNISAQRASKRQKTAHPPSPWRASSPAQEEIPIAKQASQCPPKPSGPKTTRKPPSFVPPSAIVIDVEAELDPFPTIFSDVTPPDTPPRKIKARKELVPTQKSVPKSRAVDEPVIIRQMPTVHTPKIPRGKVPVPSVKFLETPKQPAPRSSPPVSASNRLANVESSIQPLDQAIDTPAAPPPPSPPRNPKAKSLRLSAGVKRGTLICQGLPTLASRKYGEQRTSGPIHTTRQASRGISREPPTNVSDESKSHSRKSTGRSRDHLVPQNTKRRKLEASRDKAAKRAKPSPSPPPPEASLNIFDDPELVHGMMDEPLLVPSLPVSPSDNHDETVSRSTKDKATAVFEVARVKKFTQEYDVLGDAPVSGRTSELPPVVEEHRNTELRQSFTKKCKAASNPTAPRPLLEALNFISRAVSPTHTNTSFTRSRTSSISPKKPVLSTGGFNKKPKRISIQPPTDMPAPSLPLPLERRNETMALPPHPLRAAPKGPLMSTTELAALLQTSTKPKSSTKDPIEDVSIVPNTLDKSPNRSFRRVRSENDAPIPSAAEDWEKRNLPLSKTSSTLTEVTDPGMETGQTLGPNTPVVVKEAVQKKATTFVKGKGNGLSALIQKTDPRRKFKRTQSLVVQTNVQSAEAAGVDLPSPVIDEDVGPWSTEAGDLFDWRPPGR</sequence>
<feature type="region of interest" description="Disordered" evidence="1">
    <location>
        <begin position="253"/>
        <end position="515"/>
    </location>
</feature>
<feature type="region of interest" description="Disordered" evidence="1">
    <location>
        <begin position="697"/>
        <end position="759"/>
    </location>
</feature>
<feature type="compositionally biased region" description="Polar residues" evidence="1">
    <location>
        <begin position="697"/>
        <end position="707"/>
    </location>
</feature>
<name>A0A6A7ATW1_9PLEO</name>
<dbReference type="InterPro" id="IPR018838">
    <property type="entry name" value="ZGRF1-like_N"/>
</dbReference>
<dbReference type="PANTHER" id="PTHR28535:SF1">
    <property type="entry name" value="PROTEIN ZGRF1"/>
    <property type="match status" value="1"/>
</dbReference>
<reference evidence="3" key="1">
    <citation type="submission" date="2020-01" db="EMBL/GenBank/DDBJ databases">
        <authorList>
            <consortium name="DOE Joint Genome Institute"/>
            <person name="Haridas S."/>
            <person name="Albert R."/>
            <person name="Binder M."/>
            <person name="Bloem J."/>
            <person name="Labutti K."/>
            <person name="Salamov A."/>
            <person name="Andreopoulos B."/>
            <person name="Baker S.E."/>
            <person name="Barry K."/>
            <person name="Bills G."/>
            <person name="Bluhm B.H."/>
            <person name="Cannon C."/>
            <person name="Castanera R."/>
            <person name="Culley D.E."/>
            <person name="Daum C."/>
            <person name="Ezra D."/>
            <person name="Gonzalez J.B."/>
            <person name="Henrissat B."/>
            <person name="Kuo A."/>
            <person name="Liang C."/>
            <person name="Lipzen A."/>
            <person name="Lutzoni F."/>
            <person name="Magnuson J."/>
            <person name="Mondo S."/>
            <person name="Nolan M."/>
            <person name="Ohm R."/>
            <person name="Pangilinan J."/>
            <person name="Park H.-J."/>
            <person name="Ramirez L."/>
            <person name="Alfaro M."/>
            <person name="Sun H."/>
            <person name="Tritt A."/>
            <person name="Yoshinaga Y."/>
            <person name="Zwiers L.-H."/>
            <person name="Turgeon B.G."/>
            <person name="Goodwin S.B."/>
            <person name="Spatafora J.W."/>
            <person name="Crous P.W."/>
            <person name="Grigoriev I.V."/>
        </authorList>
    </citation>
    <scope>NUCLEOTIDE SEQUENCE</scope>
    <source>
        <strain evidence="3">IPT5</strain>
    </source>
</reference>
<proteinExistence type="predicted"/>
<dbReference type="Pfam" id="PF10382">
    <property type="entry name" value="ZGRF1-like_N"/>
    <property type="match status" value="1"/>
</dbReference>
<evidence type="ECO:0000259" key="2">
    <source>
        <dbReference type="Pfam" id="PF10382"/>
    </source>
</evidence>
<evidence type="ECO:0000313" key="3">
    <source>
        <dbReference type="EMBL" id="KAF2845555.1"/>
    </source>
</evidence>
<dbReference type="GO" id="GO:0006302">
    <property type="term" value="P:double-strand break repair"/>
    <property type="evidence" value="ECO:0007669"/>
    <property type="project" value="TreeGrafter"/>
</dbReference>
<dbReference type="PANTHER" id="PTHR28535">
    <property type="entry name" value="ZINC FINGER GRF-TYPE CONTAINING 1"/>
    <property type="match status" value="1"/>
</dbReference>
<feature type="compositionally biased region" description="Low complexity" evidence="1">
    <location>
        <begin position="492"/>
        <end position="503"/>
    </location>
</feature>
<dbReference type="AlphaFoldDB" id="A0A6A7ATW1"/>
<feature type="region of interest" description="Disordered" evidence="1">
    <location>
        <begin position="103"/>
        <end position="238"/>
    </location>
</feature>
<dbReference type="Proteomes" id="UP000799423">
    <property type="component" value="Unassembled WGS sequence"/>
</dbReference>
<feature type="compositionally biased region" description="Pro residues" evidence="1">
    <location>
        <begin position="356"/>
        <end position="366"/>
    </location>
</feature>
<dbReference type="InterPro" id="IPR052800">
    <property type="entry name" value="DNA_Repair_Helicase_ZGRF1"/>
</dbReference>
<feature type="region of interest" description="Disordered" evidence="1">
    <location>
        <begin position="596"/>
        <end position="643"/>
    </location>
</feature>
<protein>
    <recommendedName>
        <fullName evidence="2">5'-3' DNA helicase ZGRF1-like N-terminal domain-containing protein</fullName>
    </recommendedName>
</protein>
<feature type="compositionally biased region" description="Low complexity" evidence="1">
    <location>
        <begin position="596"/>
        <end position="610"/>
    </location>
</feature>
<feature type="compositionally biased region" description="Basic and acidic residues" evidence="1">
    <location>
        <begin position="171"/>
        <end position="180"/>
    </location>
</feature>
<dbReference type="EMBL" id="MU006345">
    <property type="protein sequence ID" value="KAF2845555.1"/>
    <property type="molecule type" value="Genomic_DNA"/>
</dbReference>
<dbReference type="GO" id="GO:0005634">
    <property type="term" value="C:nucleus"/>
    <property type="evidence" value="ECO:0007669"/>
    <property type="project" value="TreeGrafter"/>
</dbReference>
<organism evidence="3 4">
    <name type="scientific">Plenodomus tracheiphilus IPT5</name>
    <dbReference type="NCBI Taxonomy" id="1408161"/>
    <lineage>
        <taxon>Eukaryota</taxon>
        <taxon>Fungi</taxon>
        <taxon>Dikarya</taxon>
        <taxon>Ascomycota</taxon>
        <taxon>Pezizomycotina</taxon>
        <taxon>Dothideomycetes</taxon>
        <taxon>Pleosporomycetidae</taxon>
        <taxon>Pleosporales</taxon>
        <taxon>Pleosporineae</taxon>
        <taxon>Leptosphaeriaceae</taxon>
        <taxon>Plenodomus</taxon>
    </lineage>
</organism>